<sequence length="333" mass="38889">MKTFLFKRIHLNKYVYFLVISLSITANLFSQEASISTEFSQEGILYKNFNNFSKVLVHFESNEPCIVIDYFGKDIFKVKYKDWTGYVDSQYLVFTDAITDLFYAYQERERIKTIEAEKKRKEHIQEVVSENEEANRQLALKELAKKEEALKIQKKRQDSIAKLYAETTKKAEGKTSLKNQEVDVKEPKVKRIDKTSNTCDFSINEFDPIDRVEIVRINPETLSKNLTVELFKRGKIKNVFFNLFEDLGCTSYLPGNRSFVKVTLENNQTITFYHSWDMDCGEFSLKGNISNSQIRSLKNSPIKSIFLKGTKLSRNIVDIDYKTFFIDKLNCID</sequence>
<protein>
    <recommendedName>
        <fullName evidence="4">SH3 domain-containing protein</fullName>
    </recommendedName>
</protein>
<evidence type="ECO:0000313" key="2">
    <source>
        <dbReference type="EMBL" id="MFD0988486.1"/>
    </source>
</evidence>
<dbReference type="RefSeq" id="WP_379924040.1">
    <property type="nucleotide sequence ID" value="NZ_JBHTJI010000001.1"/>
</dbReference>
<evidence type="ECO:0008006" key="4">
    <source>
        <dbReference type="Google" id="ProtNLM"/>
    </source>
</evidence>
<proteinExistence type="predicted"/>
<accession>A0ABW3JDZ8</accession>
<gene>
    <name evidence="2" type="ORF">ACFQ1R_00130</name>
</gene>
<keyword evidence="3" id="KW-1185">Reference proteome</keyword>
<evidence type="ECO:0000256" key="1">
    <source>
        <dbReference type="SAM" id="Coils"/>
    </source>
</evidence>
<evidence type="ECO:0000313" key="3">
    <source>
        <dbReference type="Proteomes" id="UP001597061"/>
    </source>
</evidence>
<reference evidence="3" key="1">
    <citation type="journal article" date="2019" name="Int. J. Syst. Evol. Microbiol.">
        <title>The Global Catalogue of Microorganisms (GCM) 10K type strain sequencing project: providing services to taxonomists for standard genome sequencing and annotation.</title>
        <authorList>
            <consortium name="The Broad Institute Genomics Platform"/>
            <consortium name="The Broad Institute Genome Sequencing Center for Infectious Disease"/>
            <person name="Wu L."/>
            <person name="Ma J."/>
        </authorList>
    </citation>
    <scope>NUCLEOTIDE SEQUENCE [LARGE SCALE GENOMIC DNA]</scope>
    <source>
        <strain evidence="3">CCUG 62414</strain>
    </source>
</reference>
<dbReference type="EMBL" id="JBHTJI010000001">
    <property type="protein sequence ID" value="MFD0988486.1"/>
    <property type="molecule type" value="Genomic_DNA"/>
</dbReference>
<name>A0ABW3JDZ8_9FLAO</name>
<comment type="caution">
    <text evidence="2">The sequence shown here is derived from an EMBL/GenBank/DDBJ whole genome shotgun (WGS) entry which is preliminary data.</text>
</comment>
<organism evidence="2 3">
    <name type="scientific">Mariniflexile jejuense</name>
    <dbReference type="NCBI Taxonomy" id="1173582"/>
    <lineage>
        <taxon>Bacteria</taxon>
        <taxon>Pseudomonadati</taxon>
        <taxon>Bacteroidota</taxon>
        <taxon>Flavobacteriia</taxon>
        <taxon>Flavobacteriales</taxon>
        <taxon>Flavobacteriaceae</taxon>
        <taxon>Mariniflexile</taxon>
    </lineage>
</organism>
<dbReference type="Proteomes" id="UP001597061">
    <property type="component" value="Unassembled WGS sequence"/>
</dbReference>
<keyword evidence="1" id="KW-0175">Coiled coil</keyword>
<feature type="coiled-coil region" evidence="1">
    <location>
        <begin position="124"/>
        <end position="156"/>
    </location>
</feature>